<dbReference type="InterPro" id="IPR043129">
    <property type="entry name" value="ATPase_NBD"/>
</dbReference>
<comment type="pathway">
    <text evidence="6">Metabolic intermediate biosynthesis; acetyl-CoA biosynthesis; acetyl-CoA from acetate: step 1/2.</text>
</comment>
<dbReference type="PROSITE" id="PS01076">
    <property type="entry name" value="ACETATE_KINASE_2"/>
    <property type="match status" value="1"/>
</dbReference>
<evidence type="ECO:0000256" key="1">
    <source>
        <dbReference type="ARBA" id="ARBA00008748"/>
    </source>
</evidence>
<feature type="binding site" evidence="6">
    <location>
        <begin position="332"/>
        <end position="336"/>
    </location>
    <ligand>
        <name>ATP</name>
        <dbReference type="ChEBI" id="CHEBI:30616"/>
    </ligand>
</feature>
<keyword evidence="6" id="KW-0460">Magnesium</keyword>
<evidence type="ECO:0000256" key="4">
    <source>
        <dbReference type="ARBA" id="ARBA00022777"/>
    </source>
</evidence>
<dbReference type="SUPFAM" id="SSF53067">
    <property type="entry name" value="Actin-like ATPase domain"/>
    <property type="match status" value="2"/>
</dbReference>
<dbReference type="Gene3D" id="3.30.420.40">
    <property type="match status" value="2"/>
</dbReference>
<dbReference type="PROSITE" id="PS01075">
    <property type="entry name" value="ACETATE_KINASE_1"/>
    <property type="match status" value="1"/>
</dbReference>
<dbReference type="GO" id="GO:0005737">
    <property type="term" value="C:cytoplasm"/>
    <property type="evidence" value="ECO:0007669"/>
    <property type="project" value="UniProtKB-SubCell"/>
</dbReference>
<reference evidence="8 9" key="1">
    <citation type="journal article" date="2016" name="Nat. Commun.">
        <title>Thousands of microbial genomes shed light on interconnected biogeochemical processes in an aquifer system.</title>
        <authorList>
            <person name="Anantharaman K."/>
            <person name="Brown C.T."/>
            <person name="Hug L.A."/>
            <person name="Sharon I."/>
            <person name="Castelle C.J."/>
            <person name="Probst A.J."/>
            <person name="Thomas B.C."/>
            <person name="Singh A."/>
            <person name="Wilkins M.J."/>
            <person name="Karaoz U."/>
            <person name="Brodie E.L."/>
            <person name="Williams K.H."/>
            <person name="Hubbard S.S."/>
            <person name="Banfield J.F."/>
        </authorList>
    </citation>
    <scope>NUCLEOTIDE SEQUENCE [LARGE SCALE GENOMIC DNA]</scope>
</reference>
<feature type="binding site" evidence="6">
    <location>
        <position position="14"/>
    </location>
    <ligand>
        <name>ATP</name>
        <dbReference type="ChEBI" id="CHEBI:30616"/>
    </ligand>
</feature>
<dbReference type="EC" id="2.7.2.1" evidence="6"/>
<keyword evidence="3 6" id="KW-0547">Nucleotide-binding</keyword>
<comment type="caution">
    <text evidence="8">The sequence shown here is derived from an EMBL/GenBank/DDBJ whole genome shotgun (WGS) entry which is preliminary data.</text>
</comment>
<name>A0A1F5AA96_9BACT</name>
<protein>
    <recommendedName>
        <fullName evidence="6">Acetate kinase</fullName>
        <ecNumber evidence="6">2.7.2.1</ecNumber>
    </recommendedName>
    <alternativeName>
        <fullName evidence="6">Acetokinase</fullName>
    </alternativeName>
</protein>
<comment type="similarity">
    <text evidence="1 6 7">Belongs to the acetokinase family.</text>
</comment>
<comment type="cofactor">
    <cofactor evidence="6">
        <name>Mg(2+)</name>
        <dbReference type="ChEBI" id="CHEBI:18420"/>
    </cofactor>
    <cofactor evidence="6">
        <name>Mn(2+)</name>
        <dbReference type="ChEBI" id="CHEBI:29035"/>
    </cofactor>
    <text evidence="6">Mg(2+). Can also accept Mn(2+).</text>
</comment>
<comment type="catalytic activity">
    <reaction evidence="6">
        <text>acetate + ATP = acetyl phosphate + ADP</text>
        <dbReference type="Rhea" id="RHEA:11352"/>
        <dbReference type="ChEBI" id="CHEBI:22191"/>
        <dbReference type="ChEBI" id="CHEBI:30089"/>
        <dbReference type="ChEBI" id="CHEBI:30616"/>
        <dbReference type="ChEBI" id="CHEBI:456216"/>
        <dbReference type="EC" id="2.7.2.1"/>
    </reaction>
</comment>
<keyword evidence="2 6" id="KW-0808">Transferase</keyword>
<keyword evidence="6" id="KW-0479">Metal-binding</keyword>
<keyword evidence="6" id="KW-0963">Cytoplasm</keyword>
<dbReference type="HAMAP" id="MF_00020">
    <property type="entry name" value="Acetate_kinase"/>
    <property type="match status" value="1"/>
</dbReference>
<dbReference type="EMBL" id="MEYH01000055">
    <property type="protein sequence ID" value="OGD15461.1"/>
    <property type="molecule type" value="Genomic_DNA"/>
</dbReference>
<dbReference type="NCBIfam" id="TIGR00016">
    <property type="entry name" value="ackA"/>
    <property type="match status" value="1"/>
</dbReference>
<dbReference type="PRINTS" id="PR00471">
    <property type="entry name" value="ACETATEKNASE"/>
</dbReference>
<feature type="binding site" evidence="6">
    <location>
        <position position="91"/>
    </location>
    <ligand>
        <name>substrate</name>
    </ligand>
</feature>
<dbReference type="InterPro" id="IPR023865">
    <property type="entry name" value="Aliphatic_acid_kinase_CS"/>
</dbReference>
<evidence type="ECO:0000256" key="3">
    <source>
        <dbReference type="ARBA" id="ARBA00022741"/>
    </source>
</evidence>
<feature type="site" description="Transition state stabilizer" evidence="6">
    <location>
        <position position="241"/>
    </location>
</feature>
<feature type="binding site" evidence="6">
    <location>
        <begin position="284"/>
        <end position="286"/>
    </location>
    <ligand>
        <name>ATP</name>
        <dbReference type="ChEBI" id="CHEBI:30616"/>
    </ligand>
</feature>
<accession>A0A1F5AA96</accession>
<dbReference type="GO" id="GO:0006085">
    <property type="term" value="P:acetyl-CoA biosynthetic process"/>
    <property type="evidence" value="ECO:0007669"/>
    <property type="project" value="UniProtKB-UniRule"/>
</dbReference>
<evidence type="ECO:0000256" key="5">
    <source>
        <dbReference type="ARBA" id="ARBA00022840"/>
    </source>
</evidence>
<sequence length="400" mass="43837">MKVLVVNSGSSSIKYQLFDMTDESVLAKGLVERIGISDSIINHYPSGREPVITHQDIPNHRVGIKLMIDALLHPDYGVIKDISEIVAVGHRVVHAGEKYSGSVLLTDEVMDALKECIELAPLHNPPNILGIEVCKELMPGVPQVGVFDTAFHQTIPECAYLYGIPYKFYKKYKVRRYGFHGTSHKFVAQRAAKILEKPLEELKIITCHLGNGSSITAVKNGVSVDTSLGFGTVAGIIMGTRCGDLDPAIIPFLMEKEKLNVEEINKIIYKESGFLGLSEGISSDKRDLRKMANQGNRRAIRTISAFTYGIKKYIGAYAAAMGGVDAIVFTAGIGENSQETRAESCEGLEFLGVKIDPEKNKVRAREAIISNNNSRVKVMVIPTNEELMIAKDTAEISANL</sequence>
<proteinExistence type="inferred from homology"/>
<evidence type="ECO:0000256" key="2">
    <source>
        <dbReference type="ARBA" id="ARBA00022679"/>
    </source>
</evidence>
<evidence type="ECO:0000313" key="9">
    <source>
        <dbReference type="Proteomes" id="UP000177701"/>
    </source>
</evidence>
<feature type="active site" description="Proton donor/acceptor" evidence="6">
    <location>
        <position position="148"/>
    </location>
</feature>
<dbReference type="InterPro" id="IPR004372">
    <property type="entry name" value="Ac/propionate_kinase"/>
</dbReference>
<dbReference type="PIRSF" id="PIRSF000722">
    <property type="entry name" value="Acetate_prop_kin"/>
    <property type="match status" value="1"/>
</dbReference>
<comment type="subunit">
    <text evidence="6">Homodimer.</text>
</comment>
<evidence type="ECO:0000313" key="8">
    <source>
        <dbReference type="EMBL" id="OGD15461.1"/>
    </source>
</evidence>
<evidence type="ECO:0000256" key="7">
    <source>
        <dbReference type="RuleBase" id="RU003835"/>
    </source>
</evidence>
<keyword evidence="5 6" id="KW-0067">ATP-binding</keyword>
<dbReference type="CDD" id="cd24010">
    <property type="entry name" value="ASKHA_NBD_AcK_PK"/>
    <property type="match status" value="1"/>
</dbReference>
<dbReference type="GO" id="GO:0005524">
    <property type="term" value="F:ATP binding"/>
    <property type="evidence" value="ECO:0007669"/>
    <property type="project" value="UniProtKB-KW"/>
</dbReference>
<feature type="binding site" evidence="6">
    <location>
        <begin position="208"/>
        <end position="212"/>
    </location>
    <ligand>
        <name>ATP</name>
        <dbReference type="ChEBI" id="CHEBI:30616"/>
    </ligand>
</feature>
<dbReference type="GO" id="GO:0000287">
    <property type="term" value="F:magnesium ion binding"/>
    <property type="evidence" value="ECO:0007669"/>
    <property type="project" value="UniProtKB-UniRule"/>
</dbReference>
<dbReference type="STRING" id="1797291.A2V47_03380"/>
<dbReference type="UniPathway" id="UPA00340">
    <property type="reaction ID" value="UER00458"/>
</dbReference>
<organism evidence="8 9">
    <name type="scientific">Candidatus Sediminicultor quintus</name>
    <dbReference type="NCBI Taxonomy" id="1797291"/>
    <lineage>
        <taxon>Bacteria</taxon>
        <taxon>Pseudomonadati</taxon>
        <taxon>Atribacterota</taxon>
        <taxon>Candidatus Phoenicimicrobiia</taxon>
        <taxon>Candidatus Pheonicimicrobiales</taxon>
        <taxon>Candidatus Phoenicimicrobiaceae</taxon>
        <taxon>Candidatus Sediminicultor</taxon>
    </lineage>
</organism>
<feature type="binding site" evidence="6">
    <location>
        <position position="7"/>
    </location>
    <ligand>
        <name>Mg(2+)</name>
        <dbReference type="ChEBI" id="CHEBI:18420"/>
    </ligand>
</feature>
<dbReference type="AlphaFoldDB" id="A0A1F5AA96"/>
<evidence type="ECO:0000256" key="6">
    <source>
        <dbReference type="HAMAP-Rule" id="MF_00020"/>
    </source>
</evidence>
<gene>
    <name evidence="6" type="primary">ackA</name>
    <name evidence="8" type="ORF">A2V47_03380</name>
</gene>
<dbReference type="Pfam" id="PF00871">
    <property type="entry name" value="Acetate_kinase"/>
    <property type="match status" value="1"/>
</dbReference>
<dbReference type="PANTHER" id="PTHR21060:SF15">
    <property type="entry name" value="ACETATE KINASE-RELATED"/>
    <property type="match status" value="1"/>
</dbReference>
<comment type="subcellular location">
    <subcellularLocation>
        <location evidence="6">Cytoplasm</location>
    </subcellularLocation>
</comment>
<dbReference type="PANTHER" id="PTHR21060">
    <property type="entry name" value="ACETATE KINASE"/>
    <property type="match status" value="1"/>
</dbReference>
<dbReference type="Proteomes" id="UP000177701">
    <property type="component" value="Unassembled WGS sequence"/>
</dbReference>
<feature type="site" description="Transition state stabilizer" evidence="6">
    <location>
        <position position="180"/>
    </location>
</feature>
<feature type="binding site" evidence="6">
    <location>
        <position position="385"/>
    </location>
    <ligand>
        <name>Mg(2+)</name>
        <dbReference type="ChEBI" id="CHEBI:18420"/>
    </ligand>
</feature>
<dbReference type="GO" id="GO:0008776">
    <property type="term" value="F:acetate kinase activity"/>
    <property type="evidence" value="ECO:0007669"/>
    <property type="project" value="UniProtKB-UniRule"/>
</dbReference>
<dbReference type="GO" id="GO:0006083">
    <property type="term" value="P:acetate metabolic process"/>
    <property type="evidence" value="ECO:0007669"/>
    <property type="project" value="TreeGrafter"/>
</dbReference>
<keyword evidence="4 6" id="KW-0418">Kinase</keyword>
<comment type="function">
    <text evidence="6">Catalyzes the formation of acetyl phosphate from acetate and ATP. Can also catalyze the reverse reaction.</text>
</comment>
<dbReference type="InterPro" id="IPR000890">
    <property type="entry name" value="Aliphatic_acid_kin_short-chain"/>
</dbReference>